<evidence type="ECO:0000313" key="4">
    <source>
        <dbReference type="EMBL" id="CAB1370259.1"/>
    </source>
</evidence>
<dbReference type="GO" id="GO:0042602">
    <property type="term" value="F:riboflavin reductase (NADPH) activity"/>
    <property type="evidence" value="ECO:0007669"/>
    <property type="project" value="TreeGrafter"/>
</dbReference>
<comment type="similarity">
    <text evidence="1">Belongs to the non-flavoprotein flavin reductase family.</text>
</comment>
<dbReference type="RefSeq" id="WP_145770795.1">
    <property type="nucleotide sequence ID" value="NZ_LR778301.1"/>
</dbReference>
<feature type="domain" description="Flavin reductase like" evidence="3">
    <location>
        <begin position="15"/>
        <end position="158"/>
    </location>
</feature>
<proteinExistence type="inferred from homology"/>
<protein>
    <recommendedName>
        <fullName evidence="3">Flavin reductase like domain-containing protein</fullName>
    </recommendedName>
</protein>
<dbReference type="AlphaFoldDB" id="A0A6S6XW83"/>
<dbReference type="OrthoDB" id="9792858at2"/>
<dbReference type="PANTHER" id="PTHR30466">
    <property type="entry name" value="FLAVIN REDUCTASE"/>
    <property type="match status" value="1"/>
</dbReference>
<dbReference type="PANTHER" id="PTHR30466:SF11">
    <property type="entry name" value="FLAVIN-DEPENDENT MONOOXYGENASE, REDUCTASE SUBUNIT HSAB"/>
    <property type="match status" value="1"/>
</dbReference>
<evidence type="ECO:0000259" key="3">
    <source>
        <dbReference type="SMART" id="SM00903"/>
    </source>
</evidence>
<reference evidence="4 5" key="1">
    <citation type="submission" date="2020-03" db="EMBL/GenBank/DDBJ databases">
        <authorList>
            <consortium name="Genoscope - CEA"/>
            <person name="William W."/>
        </authorList>
    </citation>
    <scope>NUCLEOTIDE SEQUENCE [LARGE SCALE GENOMIC DNA]</scope>
    <source>
        <strain evidence="5">DSM 16959</strain>
    </source>
</reference>
<keyword evidence="2" id="KW-0560">Oxidoreductase</keyword>
<keyword evidence="5" id="KW-1185">Reference proteome</keyword>
<dbReference type="Gene3D" id="2.30.110.10">
    <property type="entry name" value="Electron Transport, Fmn-binding Protein, Chain A"/>
    <property type="match status" value="1"/>
</dbReference>
<name>A0A6S6XW83_9PROT</name>
<dbReference type="Pfam" id="PF01613">
    <property type="entry name" value="Flavin_Reduct"/>
    <property type="match status" value="1"/>
</dbReference>
<accession>A0A6S6XW83</accession>
<sequence>MSRPAIDARSFRTALGSFATGVTVITTRAADGTAVGLTANSFNSVSLEPPMVLWSLSRSAKSMPVFEQAEYFAVHVLAADQETLSTRFARSGGDKFAHLALESGIANLPLLSGCAARFQCRTSFRHDGGDHLIFVGEVLEFDSTERAPLIYHAGQYALSARKGGLGKPRSARMAGTFSEDHLGYLLSRANQQFYRPVRQQVHALGLTDEGYSLLCLLTLRHAMTPQEAMSLMGQSANAAAALLADMGDMGLIARKEGTPPRYHLTDKGWDVTLHLMAASKAREADVLNVLGEVDTFALKTLLLRLVREHGADQPDLWAEPEE</sequence>
<dbReference type="InterPro" id="IPR050268">
    <property type="entry name" value="NADH-dep_flavin_reductase"/>
</dbReference>
<dbReference type="Gene3D" id="1.10.10.10">
    <property type="entry name" value="Winged helix-like DNA-binding domain superfamily/Winged helix DNA-binding domain"/>
    <property type="match status" value="1"/>
</dbReference>
<evidence type="ECO:0000256" key="1">
    <source>
        <dbReference type="ARBA" id="ARBA00008898"/>
    </source>
</evidence>
<dbReference type="KEGG" id="doe:DENOEST_3105"/>
<gene>
    <name evidence="4" type="ORF">DENOEST_3105</name>
</gene>
<dbReference type="GO" id="GO:0010181">
    <property type="term" value="F:FMN binding"/>
    <property type="evidence" value="ECO:0007669"/>
    <property type="project" value="InterPro"/>
</dbReference>
<dbReference type="EMBL" id="LR778301">
    <property type="protein sequence ID" value="CAB1370259.1"/>
    <property type="molecule type" value="Genomic_DNA"/>
</dbReference>
<evidence type="ECO:0000313" key="5">
    <source>
        <dbReference type="Proteomes" id="UP000515733"/>
    </source>
</evidence>
<evidence type="ECO:0000256" key="2">
    <source>
        <dbReference type="ARBA" id="ARBA00023002"/>
    </source>
</evidence>
<dbReference type="InterPro" id="IPR036390">
    <property type="entry name" value="WH_DNA-bd_sf"/>
</dbReference>
<dbReference type="SUPFAM" id="SSF50475">
    <property type="entry name" value="FMN-binding split barrel"/>
    <property type="match status" value="1"/>
</dbReference>
<dbReference type="InterPro" id="IPR036388">
    <property type="entry name" value="WH-like_DNA-bd_sf"/>
</dbReference>
<organism evidence="4 5">
    <name type="scientific">Denitratisoma oestradiolicum</name>
    <dbReference type="NCBI Taxonomy" id="311182"/>
    <lineage>
        <taxon>Bacteria</taxon>
        <taxon>Pseudomonadati</taxon>
        <taxon>Pseudomonadota</taxon>
        <taxon>Betaproteobacteria</taxon>
        <taxon>Nitrosomonadales</taxon>
        <taxon>Sterolibacteriaceae</taxon>
        <taxon>Denitratisoma</taxon>
    </lineage>
</organism>
<dbReference type="SMART" id="SM00903">
    <property type="entry name" value="Flavin_Reduct"/>
    <property type="match status" value="1"/>
</dbReference>
<dbReference type="Proteomes" id="UP000515733">
    <property type="component" value="Chromosome"/>
</dbReference>
<dbReference type="SUPFAM" id="SSF46785">
    <property type="entry name" value="Winged helix' DNA-binding domain"/>
    <property type="match status" value="1"/>
</dbReference>
<dbReference type="InterPro" id="IPR002563">
    <property type="entry name" value="Flavin_Rdtase-like_dom"/>
</dbReference>
<dbReference type="InterPro" id="IPR012349">
    <property type="entry name" value="Split_barrel_FMN-bd"/>
</dbReference>